<dbReference type="SMART" id="SM00348">
    <property type="entry name" value="IRF"/>
    <property type="match status" value="1"/>
</dbReference>
<dbReference type="GO" id="GO:0035675">
    <property type="term" value="P:neuromast hair cell development"/>
    <property type="evidence" value="ECO:0007669"/>
    <property type="project" value="Ensembl"/>
</dbReference>
<dbReference type="GO" id="GO:0000981">
    <property type="term" value="F:DNA-binding transcription factor activity, RNA polymerase II-specific"/>
    <property type="evidence" value="ECO:0007669"/>
    <property type="project" value="TreeGrafter"/>
</dbReference>
<dbReference type="InterPro" id="IPR017855">
    <property type="entry name" value="SMAD-like_dom_sf"/>
</dbReference>
<dbReference type="GO" id="GO:0005737">
    <property type="term" value="C:cytoplasm"/>
    <property type="evidence" value="ECO:0007669"/>
    <property type="project" value="Ensembl"/>
</dbReference>
<dbReference type="GO" id="GO:0030097">
    <property type="term" value="P:hemopoiesis"/>
    <property type="evidence" value="ECO:0007669"/>
    <property type="project" value="Ensembl"/>
</dbReference>
<dbReference type="GO" id="GO:0002376">
    <property type="term" value="P:immune system process"/>
    <property type="evidence" value="ECO:0007669"/>
    <property type="project" value="TreeGrafter"/>
</dbReference>
<dbReference type="PRINTS" id="PR00267">
    <property type="entry name" value="INTFRNREGFCT"/>
</dbReference>
<dbReference type="FunFam" id="1.10.10.10:FF:000631">
    <property type="entry name" value="Interferon regulatory factor 7"/>
    <property type="match status" value="1"/>
</dbReference>
<dbReference type="GO" id="GO:0009615">
    <property type="term" value="P:response to virus"/>
    <property type="evidence" value="ECO:0007669"/>
    <property type="project" value="Ensembl"/>
</dbReference>
<dbReference type="OrthoDB" id="9836034at2759"/>
<name>A0A8C9QXG2_SCLFO</name>
<dbReference type="PANTHER" id="PTHR11949:SF2">
    <property type="entry name" value="INTERFERON REGULATORY FACTOR 7"/>
    <property type="match status" value="1"/>
</dbReference>
<dbReference type="Pfam" id="PF00605">
    <property type="entry name" value="IRF"/>
    <property type="match status" value="1"/>
</dbReference>
<dbReference type="GO" id="GO:0045580">
    <property type="term" value="P:regulation of T cell differentiation"/>
    <property type="evidence" value="ECO:0007669"/>
    <property type="project" value="Ensembl"/>
</dbReference>
<dbReference type="GO" id="GO:0000978">
    <property type="term" value="F:RNA polymerase II cis-regulatory region sequence-specific DNA binding"/>
    <property type="evidence" value="ECO:0007669"/>
    <property type="project" value="TreeGrafter"/>
</dbReference>
<dbReference type="PANTHER" id="PTHR11949">
    <property type="entry name" value="INTERFERON REGULATORY FACTOR"/>
    <property type="match status" value="1"/>
</dbReference>
<sequence length="439" mass="50539">METGETGRRKNNMQSSCKPQFAQWLVEQVDSGSYEGLRWVAKDRFRIPWKHNSRKDCSDEDCRIFKEWAVVSGKYFENVSDKAKWKTNFRCALNSLKQFEMVEDRSKESSDPHKVYQIVHSEYKDQNNRDITTNYEHPVIQKIFTDTPVIPLEQGLLSEMDSLNLSTQPTAEQLLWEVSCPMNVHPTEMAYSHQPMHVEPFHPNDVAESVCCPVGQVPVYGAPALPGIQELEISVHYRRKEVLKERVMSHQVQLHYRSEDQAFGAQSICLPGTENIPDRKQAHFTQQILNNLQQGLLLEVRQTGIYGLRQDRCHMYYCSTNPAEIKNPEPNELHRNRAVELLSFDKFIQDLNEFKENRRGSPDYTVYLCFGEKFPDGKLMDKKLVTVKVVPLICRYFHEMAQMDGASSLENGTVSLQFSNSLFDLINSTFGLPSSSSSP</sequence>
<dbReference type="InterPro" id="IPR008984">
    <property type="entry name" value="SMAD_FHA_dom_sf"/>
</dbReference>
<dbReference type="InterPro" id="IPR036388">
    <property type="entry name" value="WH-like_DNA-bd_sf"/>
</dbReference>
<reference evidence="2 3" key="1">
    <citation type="submission" date="2019-04" db="EMBL/GenBank/DDBJ databases">
        <authorList>
            <consortium name="Wellcome Sanger Institute Data Sharing"/>
        </authorList>
    </citation>
    <scope>NUCLEOTIDE SEQUENCE [LARGE SCALE GENOMIC DNA]</scope>
</reference>
<dbReference type="Pfam" id="PF10401">
    <property type="entry name" value="IRF-3"/>
    <property type="match status" value="1"/>
</dbReference>
<reference evidence="2" key="2">
    <citation type="submission" date="2025-08" db="UniProtKB">
        <authorList>
            <consortium name="Ensembl"/>
        </authorList>
    </citation>
    <scope>IDENTIFICATION</scope>
</reference>
<dbReference type="CDD" id="cd00103">
    <property type="entry name" value="IRF"/>
    <property type="match status" value="1"/>
</dbReference>
<dbReference type="SMART" id="SM01243">
    <property type="entry name" value="IRF-3"/>
    <property type="match status" value="1"/>
</dbReference>
<accession>A0A8C9QXG2</accession>
<dbReference type="GO" id="GO:0005634">
    <property type="term" value="C:nucleus"/>
    <property type="evidence" value="ECO:0007669"/>
    <property type="project" value="TreeGrafter"/>
</dbReference>
<protein>
    <submittedName>
        <fullName evidence="2">Interferon regulatory factor 7</fullName>
    </submittedName>
</protein>
<dbReference type="SUPFAM" id="SSF46785">
    <property type="entry name" value="Winged helix' DNA-binding domain"/>
    <property type="match status" value="1"/>
</dbReference>
<keyword evidence="3" id="KW-1185">Reference proteome</keyword>
<dbReference type="GO" id="GO:0045893">
    <property type="term" value="P:positive regulation of DNA-templated transcription"/>
    <property type="evidence" value="ECO:0007669"/>
    <property type="project" value="UniProtKB-ARBA"/>
</dbReference>
<dbReference type="InterPro" id="IPR036390">
    <property type="entry name" value="WH_DNA-bd_sf"/>
</dbReference>
<gene>
    <name evidence="2" type="primary">IRF7</name>
    <name evidence="2" type="synonym">irf7</name>
</gene>
<dbReference type="GeneTree" id="ENSGT00940000160931"/>
<dbReference type="Gene3D" id="2.60.200.10">
    <property type="match status" value="1"/>
</dbReference>
<dbReference type="Ensembl" id="ENSSFOT00015004855.2">
    <property type="protein sequence ID" value="ENSSFOP00015004779.1"/>
    <property type="gene ID" value="ENSSFOG00015003141.2"/>
</dbReference>
<dbReference type="Proteomes" id="UP000694397">
    <property type="component" value="Chromosome 5"/>
</dbReference>
<organism evidence="2 3">
    <name type="scientific">Scleropages formosus</name>
    <name type="common">Asian bonytongue</name>
    <name type="synonym">Osteoglossum formosum</name>
    <dbReference type="NCBI Taxonomy" id="113540"/>
    <lineage>
        <taxon>Eukaryota</taxon>
        <taxon>Metazoa</taxon>
        <taxon>Chordata</taxon>
        <taxon>Craniata</taxon>
        <taxon>Vertebrata</taxon>
        <taxon>Euteleostomi</taxon>
        <taxon>Actinopterygii</taxon>
        <taxon>Neopterygii</taxon>
        <taxon>Teleostei</taxon>
        <taxon>Osteoglossocephala</taxon>
        <taxon>Osteoglossomorpha</taxon>
        <taxon>Osteoglossiformes</taxon>
        <taxon>Osteoglossidae</taxon>
        <taxon>Scleropages</taxon>
    </lineage>
</organism>
<dbReference type="InterPro" id="IPR019471">
    <property type="entry name" value="Interferon_reg_factor-3"/>
</dbReference>
<dbReference type="AlphaFoldDB" id="A0A8C9QXG2"/>
<dbReference type="GO" id="GO:1902037">
    <property type="term" value="P:negative regulation of hematopoietic stem cell differentiation"/>
    <property type="evidence" value="ECO:0007669"/>
    <property type="project" value="Ensembl"/>
</dbReference>
<evidence type="ECO:0000313" key="3">
    <source>
        <dbReference type="Proteomes" id="UP000694397"/>
    </source>
</evidence>
<evidence type="ECO:0000313" key="2">
    <source>
        <dbReference type="Ensembl" id="ENSSFOP00015004779.1"/>
    </source>
</evidence>
<proteinExistence type="predicted"/>
<feature type="domain" description="IRF tryptophan pentad repeat" evidence="1">
    <location>
        <begin position="18"/>
        <end position="120"/>
    </location>
</feature>
<dbReference type="InterPro" id="IPR001346">
    <property type="entry name" value="Interferon_reg_fact_DNA-bd_dom"/>
</dbReference>
<reference evidence="2" key="3">
    <citation type="submission" date="2025-09" db="UniProtKB">
        <authorList>
            <consortium name="Ensembl"/>
        </authorList>
    </citation>
    <scope>IDENTIFICATION</scope>
</reference>
<dbReference type="Gene3D" id="1.10.10.10">
    <property type="entry name" value="Winged helix-like DNA-binding domain superfamily/Winged helix DNA-binding domain"/>
    <property type="match status" value="1"/>
</dbReference>
<evidence type="ECO:0000259" key="1">
    <source>
        <dbReference type="PROSITE" id="PS51507"/>
    </source>
</evidence>
<dbReference type="PROSITE" id="PS51507">
    <property type="entry name" value="IRF_2"/>
    <property type="match status" value="1"/>
</dbReference>
<dbReference type="SUPFAM" id="SSF49879">
    <property type="entry name" value="SMAD/FHA domain"/>
    <property type="match status" value="1"/>
</dbReference>